<name>A0A318TBP0_9BRAD</name>
<dbReference type="Gene3D" id="1.20.1250.20">
    <property type="entry name" value="MFS general substrate transporter like domains"/>
    <property type="match status" value="1"/>
</dbReference>
<evidence type="ECO:0000256" key="4">
    <source>
        <dbReference type="ARBA" id="ARBA00022989"/>
    </source>
</evidence>
<dbReference type="SUPFAM" id="SSF103473">
    <property type="entry name" value="MFS general substrate transporter"/>
    <property type="match status" value="1"/>
</dbReference>
<keyword evidence="2" id="KW-1003">Cell membrane</keyword>
<evidence type="ECO:0000313" key="8">
    <source>
        <dbReference type="EMBL" id="PYF01180.1"/>
    </source>
</evidence>
<comment type="caution">
    <text evidence="8">The sequence shown here is derived from an EMBL/GenBank/DDBJ whole genome shotgun (WGS) entry which is preliminary data.</text>
</comment>
<dbReference type="GO" id="GO:0005886">
    <property type="term" value="C:plasma membrane"/>
    <property type="evidence" value="ECO:0007669"/>
    <property type="project" value="UniProtKB-SubCell"/>
</dbReference>
<dbReference type="InterPro" id="IPR020846">
    <property type="entry name" value="MFS_dom"/>
</dbReference>
<keyword evidence="9" id="KW-1185">Reference proteome</keyword>
<feature type="transmembrane region" description="Helical" evidence="6">
    <location>
        <begin position="224"/>
        <end position="244"/>
    </location>
</feature>
<dbReference type="EMBL" id="QJTI01000025">
    <property type="protein sequence ID" value="PYF01180.1"/>
    <property type="molecule type" value="Genomic_DNA"/>
</dbReference>
<dbReference type="OrthoDB" id="9784658at2"/>
<sequence length="397" mass="39648">MPRPKSTVNVSFQSNNLTGRHGALLALLMVCGLTVVGQLYLTIPLVAAIGAQFGVEPGEAALSGTAFGIAYAAGFLIFGGLSDRFGRKRVIVLGLAATALATLLVGLMPSFGWLLAARALQGLCASIFPPAALSLVTEELPPPHRPLGVSLMSFAFLVAAPAAQLLAASSGLSLAALMLALAPGYLLGALGLWFAAAAPGPTNLPGAAPAAAPATSLLRDGGIIAAWAAALTVLFGFVCFFSGVQATAPQLGVDPQAVRLFGLPALAFAFAAAPLARSYGPAITASFGLVVAALALGLAALALPTLLLVASALLSAGVALAVPGLIATVANRASACNRARALAIYTFALFLGASLAPPLAQRLATLAAAALWLVPAALLLVAALGLIITTRRTAQPS</sequence>
<feature type="transmembrane region" description="Helical" evidence="6">
    <location>
        <begin position="90"/>
        <end position="109"/>
    </location>
</feature>
<comment type="subcellular location">
    <subcellularLocation>
        <location evidence="1">Cell membrane</location>
        <topology evidence="1">Multi-pass membrane protein</topology>
    </subcellularLocation>
</comment>
<proteinExistence type="predicted"/>
<dbReference type="RefSeq" id="WP_110782253.1">
    <property type="nucleotide sequence ID" value="NZ_QJTI01000025.1"/>
</dbReference>
<keyword evidence="5 6" id="KW-0472">Membrane</keyword>
<evidence type="ECO:0000256" key="6">
    <source>
        <dbReference type="SAM" id="Phobius"/>
    </source>
</evidence>
<dbReference type="GO" id="GO:0022857">
    <property type="term" value="F:transmembrane transporter activity"/>
    <property type="evidence" value="ECO:0007669"/>
    <property type="project" value="InterPro"/>
</dbReference>
<feature type="transmembrane region" description="Helical" evidence="6">
    <location>
        <begin position="60"/>
        <end position="78"/>
    </location>
</feature>
<dbReference type="InterPro" id="IPR050189">
    <property type="entry name" value="MFS_Efflux_Transporters"/>
</dbReference>
<dbReference type="PANTHER" id="PTHR43124">
    <property type="entry name" value="PURINE EFFLUX PUMP PBUE"/>
    <property type="match status" value="1"/>
</dbReference>
<feature type="transmembrane region" description="Helical" evidence="6">
    <location>
        <begin position="21"/>
        <end position="40"/>
    </location>
</feature>
<keyword evidence="3 6" id="KW-0812">Transmembrane</keyword>
<evidence type="ECO:0000313" key="9">
    <source>
        <dbReference type="Proteomes" id="UP000248148"/>
    </source>
</evidence>
<feature type="domain" description="Major facilitator superfamily (MFS) profile" evidence="7">
    <location>
        <begin position="23"/>
        <end position="394"/>
    </location>
</feature>
<dbReference type="Pfam" id="PF07690">
    <property type="entry name" value="MFS_1"/>
    <property type="match status" value="2"/>
</dbReference>
<protein>
    <submittedName>
        <fullName evidence="8">Putative MFS family arabinose efflux permease</fullName>
    </submittedName>
</protein>
<dbReference type="AlphaFoldDB" id="A0A318TBP0"/>
<dbReference type="InterPro" id="IPR036259">
    <property type="entry name" value="MFS_trans_sf"/>
</dbReference>
<evidence type="ECO:0000256" key="2">
    <source>
        <dbReference type="ARBA" id="ARBA00022475"/>
    </source>
</evidence>
<dbReference type="PANTHER" id="PTHR43124:SF3">
    <property type="entry name" value="CHLORAMPHENICOL EFFLUX PUMP RV0191"/>
    <property type="match status" value="1"/>
</dbReference>
<feature type="transmembrane region" description="Helical" evidence="6">
    <location>
        <begin position="283"/>
        <end position="303"/>
    </location>
</feature>
<feature type="transmembrane region" description="Helical" evidence="6">
    <location>
        <begin position="366"/>
        <end position="388"/>
    </location>
</feature>
<feature type="transmembrane region" description="Helical" evidence="6">
    <location>
        <begin position="174"/>
        <end position="195"/>
    </location>
</feature>
<evidence type="ECO:0000256" key="5">
    <source>
        <dbReference type="ARBA" id="ARBA00023136"/>
    </source>
</evidence>
<evidence type="ECO:0000256" key="3">
    <source>
        <dbReference type="ARBA" id="ARBA00022692"/>
    </source>
</evidence>
<feature type="transmembrane region" description="Helical" evidence="6">
    <location>
        <begin position="309"/>
        <end position="330"/>
    </location>
</feature>
<feature type="transmembrane region" description="Helical" evidence="6">
    <location>
        <begin position="342"/>
        <end position="360"/>
    </location>
</feature>
<evidence type="ECO:0000259" key="7">
    <source>
        <dbReference type="PROSITE" id="PS50850"/>
    </source>
</evidence>
<keyword evidence="4 6" id="KW-1133">Transmembrane helix</keyword>
<dbReference type="InterPro" id="IPR011701">
    <property type="entry name" value="MFS"/>
</dbReference>
<reference evidence="8 9" key="1">
    <citation type="submission" date="2018-06" db="EMBL/GenBank/DDBJ databases">
        <title>Genomic Encyclopedia of Archaeal and Bacterial Type Strains, Phase II (KMG-II): from individual species to whole genera.</title>
        <authorList>
            <person name="Goeker M."/>
        </authorList>
    </citation>
    <scope>NUCLEOTIDE SEQUENCE [LARGE SCALE GENOMIC DNA]</scope>
    <source>
        <strain evidence="8 9">JCM 11668</strain>
    </source>
</reference>
<dbReference type="PROSITE" id="PS50850">
    <property type="entry name" value="MFS"/>
    <property type="match status" value="1"/>
</dbReference>
<evidence type="ECO:0000256" key="1">
    <source>
        <dbReference type="ARBA" id="ARBA00004651"/>
    </source>
</evidence>
<feature type="transmembrane region" description="Helical" evidence="6">
    <location>
        <begin position="148"/>
        <end position="168"/>
    </location>
</feature>
<accession>A0A318TBP0</accession>
<gene>
    <name evidence="8" type="ORF">BJ122_12512</name>
</gene>
<dbReference type="Proteomes" id="UP000248148">
    <property type="component" value="Unassembled WGS sequence"/>
</dbReference>
<organism evidence="8 9">
    <name type="scientific">Rhodopseudomonas faecalis</name>
    <dbReference type="NCBI Taxonomy" id="99655"/>
    <lineage>
        <taxon>Bacteria</taxon>
        <taxon>Pseudomonadati</taxon>
        <taxon>Pseudomonadota</taxon>
        <taxon>Alphaproteobacteria</taxon>
        <taxon>Hyphomicrobiales</taxon>
        <taxon>Nitrobacteraceae</taxon>
        <taxon>Rhodopseudomonas</taxon>
    </lineage>
</organism>